<dbReference type="GeneID" id="92033234"/>
<feature type="chain" id="PRO_5046420069" evidence="6">
    <location>
        <begin position="24"/>
        <end position="602"/>
    </location>
</feature>
<dbReference type="GO" id="GO:0004180">
    <property type="term" value="F:carboxypeptidase activity"/>
    <property type="evidence" value="ECO:0007669"/>
    <property type="project" value="UniProtKB-KW"/>
</dbReference>
<proteinExistence type="inferred from homology"/>
<dbReference type="InterPro" id="IPR008758">
    <property type="entry name" value="Peptidase_S28"/>
</dbReference>
<evidence type="ECO:0000256" key="4">
    <source>
        <dbReference type="ARBA" id="ARBA00022801"/>
    </source>
</evidence>
<dbReference type="Proteomes" id="UP001360953">
    <property type="component" value="Unassembled WGS sequence"/>
</dbReference>
<evidence type="ECO:0000256" key="1">
    <source>
        <dbReference type="ARBA" id="ARBA00011079"/>
    </source>
</evidence>
<sequence length="602" mass="67373">MFSAGRISVFLSLLSLNILYSHGQNLGLHGSAAWKRDQMAQQGSYPSLFPSSEMRRGCYFSMLMRSPDGSMPGTQTIPPILSSILVNLPTQAWPSFLSELSEQSELCQSGTTQPTAGSESGFTVESSGERIEPEYIKMPLDHFDGGTNRTFLNRYWVSDANYLGQGLPVFVYDVGEANAEEYAPNILGNGSSFFRRMVDDFGGIGIVWEHRYYGDSSPVNITSETPANEFRYLTMAQALKDVEYFATRFSRPKFPKVDLTPESTPWIFVGASYPGNRAAMLRQYYPHVIFAAYASSAPLQLGEAFGPYYDQIYRGMNAYGFGNCSKDINAAILHIDTLLKNPKTAAAFKRQFLGARVGITVPSNDEFAQNLSGIFEGWRDVGMGHQFRKFCDWIETTDNGTIAGADGWAPSRGAKFVVDQWASFRKEPQNQTDWDEAAATSWRWQTCTEFPIGLATSNNRSMQLVSSFRPKYCEGLEDLGIPEDVANQMYGGWDIRPSNTFWTAGEFDPWTPWTLFSKDPAAPHPKITSKIPKCNVSKKDEIFGRMMRNSEHGFDFGVSPDAAVTRKLFTEALKKWLPCFRPTKRYPKQEHGDSAWEGKSGV</sequence>
<feature type="signal peptide" evidence="6">
    <location>
        <begin position="1"/>
        <end position="23"/>
    </location>
</feature>
<comment type="similarity">
    <text evidence="1">Belongs to the peptidase S28 family.</text>
</comment>
<comment type="caution">
    <text evidence="7">The sequence shown here is derived from an EMBL/GenBank/DDBJ whole genome shotgun (WGS) entry which is preliminary data.</text>
</comment>
<evidence type="ECO:0000256" key="3">
    <source>
        <dbReference type="ARBA" id="ARBA00022729"/>
    </source>
</evidence>
<protein>
    <submittedName>
        <fullName evidence="7">Serine carboxypeptidase S28 family protein</fullName>
    </submittedName>
</protein>
<keyword evidence="3 6" id="KW-0732">Signal</keyword>
<keyword evidence="4" id="KW-0378">Hydrolase</keyword>
<keyword evidence="8" id="KW-1185">Reference proteome</keyword>
<dbReference type="Gene3D" id="3.40.50.1820">
    <property type="entry name" value="alpha/beta hydrolase"/>
    <property type="match status" value="2"/>
</dbReference>
<keyword evidence="2" id="KW-0645">Protease</keyword>
<evidence type="ECO:0000313" key="8">
    <source>
        <dbReference type="Proteomes" id="UP001360953"/>
    </source>
</evidence>
<keyword evidence="7" id="KW-0121">Carboxypeptidase</keyword>
<dbReference type="EMBL" id="JBBPEH010000006">
    <property type="protein sequence ID" value="KAK7537377.1"/>
    <property type="molecule type" value="Genomic_DNA"/>
</dbReference>
<evidence type="ECO:0000256" key="5">
    <source>
        <dbReference type="ARBA" id="ARBA00023180"/>
    </source>
</evidence>
<dbReference type="Pfam" id="PF05577">
    <property type="entry name" value="Peptidase_S28"/>
    <property type="match status" value="1"/>
</dbReference>
<evidence type="ECO:0000313" key="7">
    <source>
        <dbReference type="EMBL" id="KAK7537377.1"/>
    </source>
</evidence>
<gene>
    <name evidence="7" type="ORF">J3D65DRAFT_625305</name>
</gene>
<organism evidence="7 8">
    <name type="scientific">Phyllosticta citribraziliensis</name>
    <dbReference type="NCBI Taxonomy" id="989973"/>
    <lineage>
        <taxon>Eukaryota</taxon>
        <taxon>Fungi</taxon>
        <taxon>Dikarya</taxon>
        <taxon>Ascomycota</taxon>
        <taxon>Pezizomycotina</taxon>
        <taxon>Dothideomycetes</taxon>
        <taxon>Dothideomycetes incertae sedis</taxon>
        <taxon>Botryosphaeriales</taxon>
        <taxon>Phyllostictaceae</taxon>
        <taxon>Phyllosticta</taxon>
    </lineage>
</organism>
<reference evidence="7 8" key="1">
    <citation type="submission" date="2024-04" db="EMBL/GenBank/DDBJ databases">
        <title>Phyllosticta paracitricarpa is synonymous to the EU quarantine fungus P. citricarpa based on phylogenomic analyses.</title>
        <authorList>
            <consortium name="Lawrence Berkeley National Laboratory"/>
            <person name="Van ingen-buijs V.A."/>
            <person name="Van westerhoven A.C."/>
            <person name="Haridas S."/>
            <person name="Skiadas P."/>
            <person name="Martin F."/>
            <person name="Groenewald J.Z."/>
            <person name="Crous P.W."/>
            <person name="Seidl M.F."/>
        </authorList>
    </citation>
    <scope>NUCLEOTIDE SEQUENCE [LARGE SCALE GENOMIC DNA]</scope>
    <source>
        <strain evidence="7 8">CPC 17464</strain>
    </source>
</reference>
<name>A0ABR1LUB7_9PEZI</name>
<keyword evidence="5" id="KW-0325">Glycoprotein</keyword>
<dbReference type="InterPro" id="IPR029058">
    <property type="entry name" value="AB_hydrolase_fold"/>
</dbReference>
<accession>A0ABR1LUB7</accession>
<dbReference type="SUPFAM" id="SSF53474">
    <property type="entry name" value="alpha/beta-Hydrolases"/>
    <property type="match status" value="1"/>
</dbReference>
<evidence type="ECO:0000256" key="6">
    <source>
        <dbReference type="SAM" id="SignalP"/>
    </source>
</evidence>
<dbReference type="PANTHER" id="PTHR11010:SF109">
    <property type="entry name" value="PEPTIDASE, FAMILY S28, PUTATIVE (AFU_ORTHOLOGUE AFUA_4G03790)-RELATED"/>
    <property type="match status" value="1"/>
</dbReference>
<evidence type="ECO:0000256" key="2">
    <source>
        <dbReference type="ARBA" id="ARBA00022670"/>
    </source>
</evidence>
<dbReference type="RefSeq" id="XP_066655528.1">
    <property type="nucleotide sequence ID" value="XM_066800328.1"/>
</dbReference>
<dbReference type="PANTHER" id="PTHR11010">
    <property type="entry name" value="PROTEASE S28 PRO-X CARBOXYPEPTIDASE-RELATED"/>
    <property type="match status" value="1"/>
</dbReference>